<sequence>MRTKAGTMARLGRRPLILVILFDHFTMKNNVGRGNCISPECNSQNCCQTRCENWK</sequence>
<accession>A0A0A9DUH2</accession>
<proteinExistence type="predicted"/>
<organism evidence="1">
    <name type="scientific">Arundo donax</name>
    <name type="common">Giant reed</name>
    <name type="synonym">Donax arundinaceus</name>
    <dbReference type="NCBI Taxonomy" id="35708"/>
    <lineage>
        <taxon>Eukaryota</taxon>
        <taxon>Viridiplantae</taxon>
        <taxon>Streptophyta</taxon>
        <taxon>Embryophyta</taxon>
        <taxon>Tracheophyta</taxon>
        <taxon>Spermatophyta</taxon>
        <taxon>Magnoliopsida</taxon>
        <taxon>Liliopsida</taxon>
        <taxon>Poales</taxon>
        <taxon>Poaceae</taxon>
        <taxon>PACMAD clade</taxon>
        <taxon>Arundinoideae</taxon>
        <taxon>Arundineae</taxon>
        <taxon>Arundo</taxon>
    </lineage>
</organism>
<dbReference type="AlphaFoldDB" id="A0A0A9DUH2"/>
<reference evidence="1" key="1">
    <citation type="submission" date="2014-09" db="EMBL/GenBank/DDBJ databases">
        <authorList>
            <person name="Magalhaes I.L.F."/>
            <person name="Oliveira U."/>
            <person name="Santos F.R."/>
            <person name="Vidigal T.H.D.A."/>
            <person name="Brescovit A.D."/>
            <person name="Santos A.J."/>
        </authorList>
    </citation>
    <scope>NUCLEOTIDE SEQUENCE</scope>
    <source>
        <tissue evidence="1">Shoot tissue taken approximately 20 cm above the soil surface</tissue>
    </source>
</reference>
<name>A0A0A9DUH2_ARUDO</name>
<evidence type="ECO:0000313" key="1">
    <source>
        <dbReference type="EMBL" id="JAD92189.1"/>
    </source>
</evidence>
<dbReference type="EMBL" id="GBRH01205706">
    <property type="protein sequence ID" value="JAD92189.1"/>
    <property type="molecule type" value="Transcribed_RNA"/>
</dbReference>
<reference evidence="1" key="2">
    <citation type="journal article" date="2015" name="Data Brief">
        <title>Shoot transcriptome of the giant reed, Arundo donax.</title>
        <authorList>
            <person name="Barrero R.A."/>
            <person name="Guerrero F.D."/>
            <person name="Moolhuijzen P."/>
            <person name="Goolsby J.A."/>
            <person name="Tidwell J."/>
            <person name="Bellgard S.E."/>
            <person name="Bellgard M.I."/>
        </authorList>
    </citation>
    <scope>NUCLEOTIDE SEQUENCE</scope>
    <source>
        <tissue evidence="1">Shoot tissue taken approximately 20 cm above the soil surface</tissue>
    </source>
</reference>
<protein>
    <submittedName>
        <fullName evidence="1">Uncharacterized protein</fullName>
    </submittedName>
</protein>